<dbReference type="RefSeq" id="XP_025340674.1">
    <property type="nucleotide sequence ID" value="XM_025487226.1"/>
</dbReference>
<dbReference type="VEuPathDB" id="FungiDB:CXQ85_003591"/>
<dbReference type="AlphaFoldDB" id="A0A2V1APV4"/>
<evidence type="ECO:0000313" key="1">
    <source>
        <dbReference type="EMBL" id="PVH19734.1"/>
    </source>
</evidence>
<organism evidence="1 2">
    <name type="scientific">Candidozyma haemuli</name>
    <dbReference type="NCBI Taxonomy" id="45357"/>
    <lineage>
        <taxon>Eukaryota</taxon>
        <taxon>Fungi</taxon>
        <taxon>Dikarya</taxon>
        <taxon>Ascomycota</taxon>
        <taxon>Saccharomycotina</taxon>
        <taxon>Pichiomycetes</taxon>
        <taxon>Metschnikowiaceae</taxon>
        <taxon>Candidozyma</taxon>
    </lineage>
</organism>
<dbReference type="InterPro" id="IPR011012">
    <property type="entry name" value="Longin-like_dom_sf"/>
</dbReference>
<dbReference type="GeneID" id="37008921"/>
<name>A0A2V1APV4_9ASCO</name>
<dbReference type="GO" id="GO:0005737">
    <property type="term" value="C:cytoplasm"/>
    <property type="evidence" value="ECO:0007669"/>
    <property type="project" value="GOC"/>
</dbReference>
<dbReference type="STRING" id="45357.A0A2V1APV4"/>
<proteinExistence type="predicted"/>
<evidence type="ECO:0000313" key="2">
    <source>
        <dbReference type="Proteomes" id="UP000244309"/>
    </source>
</evidence>
<reference evidence="1 2" key="1">
    <citation type="submission" date="2017-12" db="EMBL/GenBank/DDBJ databases">
        <title>Genome Sequence of a Multidrug-Resistant Candida haemulonii Isolate from a Patient with Chronic Leg Ulcers in Israel.</title>
        <authorList>
            <person name="Chow N.A."/>
            <person name="Gade L."/>
            <person name="Batra D."/>
            <person name="Rowe L.A."/>
            <person name="Ben-Ami R."/>
            <person name="Loparev V.N."/>
            <person name="Litvintseva A.P."/>
        </authorList>
    </citation>
    <scope>NUCLEOTIDE SEQUENCE [LARGE SCALE GENOMIC DNA]</scope>
    <source>
        <strain evidence="1 2">B11899</strain>
    </source>
</reference>
<dbReference type="PANTHER" id="PTHR12403">
    <property type="entry name" value="TRAFFICKING PROTEIN PARTICLE COMPLEX SUBUNIT 2"/>
    <property type="match status" value="1"/>
</dbReference>
<dbReference type="InterPro" id="IPR006722">
    <property type="entry name" value="Sedlin"/>
</dbReference>
<comment type="caution">
    <text evidence="1">The sequence shown here is derived from an EMBL/GenBank/DDBJ whole genome shotgun (WGS) entry which is preliminary data.</text>
</comment>
<accession>A0A2V1APV4</accession>
<dbReference type="Pfam" id="PF04628">
    <property type="entry name" value="Sedlin_N"/>
    <property type="match status" value="1"/>
</dbReference>
<protein>
    <recommendedName>
        <fullName evidence="3">Trafficking protein particle complex subunit</fullName>
    </recommendedName>
</protein>
<evidence type="ECO:0008006" key="3">
    <source>
        <dbReference type="Google" id="ProtNLM"/>
    </source>
</evidence>
<dbReference type="EMBL" id="PKFO01000002">
    <property type="protein sequence ID" value="PVH19734.1"/>
    <property type="molecule type" value="Genomic_DNA"/>
</dbReference>
<dbReference type="OrthoDB" id="18320at2759"/>
<dbReference type="SUPFAM" id="SSF64356">
    <property type="entry name" value="SNARE-like"/>
    <property type="match status" value="1"/>
</dbReference>
<dbReference type="Gene3D" id="3.30.450.70">
    <property type="match status" value="1"/>
</dbReference>
<keyword evidence="2" id="KW-1185">Reference proteome</keyword>
<dbReference type="GO" id="GO:0006888">
    <property type="term" value="P:endoplasmic reticulum to Golgi vesicle-mediated transport"/>
    <property type="evidence" value="ECO:0007669"/>
    <property type="project" value="InterPro"/>
</dbReference>
<sequence length="179" mass="19530">MTAVNFVSLISRDDRPLYIQSFDVAAPSDDGGVSKDDANKFLKYNFLSHMALDVFSSPMSLNLREQQQQQKQQQQQQGSAQGSASADGILLLFIQDEVMVYGMETNNGLKIVVGLSSGEPLMTSLKTLFSSLYKCYLKTICNPFTDLQNAGSDEILQSPRFDSGVKGIVESWKGGAVAA</sequence>
<gene>
    <name evidence="1" type="ORF">CXQ85_003591</name>
</gene>
<dbReference type="Proteomes" id="UP000244309">
    <property type="component" value="Unassembled WGS sequence"/>
</dbReference>